<proteinExistence type="predicted"/>
<dbReference type="CDD" id="cd07346">
    <property type="entry name" value="ABC_6TM_exporters"/>
    <property type="match status" value="1"/>
</dbReference>
<dbReference type="PANTHER" id="PTHR43394:SF1">
    <property type="entry name" value="ATP-BINDING CASSETTE SUB-FAMILY B MEMBER 10, MITOCHONDRIAL"/>
    <property type="match status" value="1"/>
</dbReference>
<comment type="caution">
    <text evidence="11">The sequence shown here is derived from an EMBL/GenBank/DDBJ whole genome shotgun (WGS) entry which is preliminary data.</text>
</comment>
<dbReference type="InterPro" id="IPR003593">
    <property type="entry name" value="AAA+_ATPase"/>
</dbReference>
<keyword evidence="2 8" id="KW-0812">Transmembrane</keyword>
<dbReference type="Gene3D" id="1.20.1560.10">
    <property type="entry name" value="ABC transporter type 1, transmembrane domain"/>
    <property type="match status" value="1"/>
</dbReference>
<feature type="transmembrane region" description="Helical" evidence="8">
    <location>
        <begin position="117"/>
        <end position="139"/>
    </location>
</feature>
<evidence type="ECO:0000256" key="2">
    <source>
        <dbReference type="ARBA" id="ARBA00022692"/>
    </source>
</evidence>
<dbReference type="GO" id="GO:0015421">
    <property type="term" value="F:ABC-type oligopeptide transporter activity"/>
    <property type="evidence" value="ECO:0007669"/>
    <property type="project" value="TreeGrafter"/>
</dbReference>
<dbReference type="InterPro" id="IPR039421">
    <property type="entry name" value="Type_1_exporter"/>
</dbReference>
<name>A0A9X3M7A2_9CORY</name>
<keyword evidence="12" id="KW-1185">Reference proteome</keyword>
<evidence type="ECO:0000256" key="6">
    <source>
        <dbReference type="ARBA" id="ARBA00023136"/>
    </source>
</evidence>
<evidence type="ECO:0000256" key="4">
    <source>
        <dbReference type="ARBA" id="ARBA00022840"/>
    </source>
</evidence>
<protein>
    <submittedName>
        <fullName evidence="11">ABC transporter ATP-binding protein/permease</fullName>
    </submittedName>
</protein>
<dbReference type="EMBL" id="JAKMUV010000010">
    <property type="protein sequence ID" value="MCZ9305504.1"/>
    <property type="molecule type" value="Genomic_DNA"/>
</dbReference>
<keyword evidence="6 8" id="KW-0472">Membrane</keyword>
<dbReference type="InterPro" id="IPR036640">
    <property type="entry name" value="ABC1_TM_sf"/>
</dbReference>
<sequence length="607" mass="65508">MTTNSSKNQSPESSILLTSTRIEKEMSEIRQSSTESTGTHAPESHGASPEEEARAKLKAGQVALKKLLAPVQTTIYFAQFLALISSILAVAPYVALVALGNALIDGNTDDVASIVKWLLATFLGQLFFYFLALAITHFADAKLVGINRRRIITAIAKAPLSWFSQTNSGKVRKAVEDDTLTLHTLTAHAPVEKVAAIFTPLALLVYAFILDWRLGLLSIATVPIFLAIQAYSMKDMGTKTAEMDNYLGEVSATAVEFSEGISVIKAFGTVGKAHARYREAAQKFAEFYYEWVRPLLRVSAISESVVAVPVLILINVGVGSLLIAGDYVTVAEVIATTLIALVLPGTIQTVGQMMWSYQLAGNAALRLDEVMTISHVKEGQKSLDANSQDMEVEFHKVSFSYAPDTPVLQDFSAQLKAGTVTALIGPSGAGKSTAATMLARFQDPDSGTITINHVDIRDLTFDSLYRTVAFVLQDPHLLRMSIRENIRLARPEARDEEIWQAAEAAHIAADIRALPAGLDTVVGEDISLSGGQQQRISIARAIVTNAPILILDEATAATDPDCEAEIQAALATLVRGKTVLVIAHKPESIQGADQIIFLKPMKDNSHV</sequence>
<dbReference type="PROSITE" id="PS50893">
    <property type="entry name" value="ABC_TRANSPORTER_2"/>
    <property type="match status" value="1"/>
</dbReference>
<gene>
    <name evidence="11" type="ORF">L8U58_08210</name>
</gene>
<comment type="subcellular location">
    <subcellularLocation>
        <location evidence="1">Cell membrane</location>
        <topology evidence="1">Multi-pass membrane protein</topology>
    </subcellularLocation>
</comment>
<dbReference type="Pfam" id="PF00005">
    <property type="entry name" value="ABC_tran"/>
    <property type="match status" value="1"/>
</dbReference>
<dbReference type="GO" id="GO:0016887">
    <property type="term" value="F:ATP hydrolysis activity"/>
    <property type="evidence" value="ECO:0007669"/>
    <property type="project" value="InterPro"/>
</dbReference>
<dbReference type="GO" id="GO:0005524">
    <property type="term" value="F:ATP binding"/>
    <property type="evidence" value="ECO:0007669"/>
    <property type="project" value="UniProtKB-KW"/>
</dbReference>
<dbReference type="SUPFAM" id="SSF52540">
    <property type="entry name" value="P-loop containing nucleoside triphosphate hydrolases"/>
    <property type="match status" value="1"/>
</dbReference>
<dbReference type="Proteomes" id="UP001146505">
    <property type="component" value="Unassembled WGS sequence"/>
</dbReference>
<evidence type="ECO:0000256" key="8">
    <source>
        <dbReference type="SAM" id="Phobius"/>
    </source>
</evidence>
<feature type="transmembrane region" description="Helical" evidence="8">
    <location>
        <begin position="75"/>
        <end position="97"/>
    </location>
</feature>
<dbReference type="InterPro" id="IPR003439">
    <property type="entry name" value="ABC_transporter-like_ATP-bd"/>
</dbReference>
<keyword evidence="5 8" id="KW-1133">Transmembrane helix</keyword>
<dbReference type="InterPro" id="IPR017871">
    <property type="entry name" value="ABC_transporter-like_CS"/>
</dbReference>
<feature type="region of interest" description="Disordered" evidence="7">
    <location>
        <begin position="26"/>
        <end position="52"/>
    </location>
</feature>
<dbReference type="SUPFAM" id="SSF90123">
    <property type="entry name" value="ABC transporter transmembrane region"/>
    <property type="match status" value="1"/>
</dbReference>
<dbReference type="GO" id="GO:0005886">
    <property type="term" value="C:plasma membrane"/>
    <property type="evidence" value="ECO:0007669"/>
    <property type="project" value="UniProtKB-SubCell"/>
</dbReference>
<feature type="transmembrane region" description="Helical" evidence="8">
    <location>
        <begin position="330"/>
        <end position="347"/>
    </location>
</feature>
<evidence type="ECO:0000313" key="11">
    <source>
        <dbReference type="EMBL" id="MCZ9305504.1"/>
    </source>
</evidence>
<evidence type="ECO:0000259" key="9">
    <source>
        <dbReference type="PROSITE" id="PS50893"/>
    </source>
</evidence>
<evidence type="ECO:0000256" key="3">
    <source>
        <dbReference type="ARBA" id="ARBA00022741"/>
    </source>
</evidence>
<dbReference type="AlphaFoldDB" id="A0A9X3M7A2"/>
<dbReference type="InterPro" id="IPR011527">
    <property type="entry name" value="ABC1_TM_dom"/>
</dbReference>
<keyword evidence="3" id="KW-0547">Nucleotide-binding</keyword>
<reference evidence="11" key="1">
    <citation type="submission" date="2022-02" db="EMBL/GenBank/DDBJ databases">
        <title>Corynebacterium sp. from urogenital microbiome.</title>
        <authorList>
            <person name="Cappelli E.A."/>
            <person name="Ribeiro T.G."/>
            <person name="Peixe L."/>
        </authorList>
    </citation>
    <scope>NUCLEOTIDE SEQUENCE</scope>
    <source>
        <strain evidence="11">C9Ua_112</strain>
    </source>
</reference>
<organism evidence="11 12">
    <name type="scientific">Corynebacterium macclintockiae</name>
    <dbReference type="NCBI Taxonomy" id="2913501"/>
    <lineage>
        <taxon>Bacteria</taxon>
        <taxon>Bacillati</taxon>
        <taxon>Actinomycetota</taxon>
        <taxon>Actinomycetes</taxon>
        <taxon>Mycobacteriales</taxon>
        <taxon>Corynebacteriaceae</taxon>
        <taxon>Corynebacterium</taxon>
    </lineage>
</organism>
<dbReference type="SMART" id="SM00382">
    <property type="entry name" value="AAA"/>
    <property type="match status" value="1"/>
</dbReference>
<dbReference type="PROSITE" id="PS00211">
    <property type="entry name" value="ABC_TRANSPORTER_1"/>
    <property type="match status" value="1"/>
</dbReference>
<feature type="transmembrane region" description="Helical" evidence="8">
    <location>
        <begin position="216"/>
        <end position="233"/>
    </location>
</feature>
<evidence type="ECO:0000256" key="5">
    <source>
        <dbReference type="ARBA" id="ARBA00022989"/>
    </source>
</evidence>
<dbReference type="Gene3D" id="3.40.50.300">
    <property type="entry name" value="P-loop containing nucleotide triphosphate hydrolases"/>
    <property type="match status" value="1"/>
</dbReference>
<evidence type="ECO:0000313" key="12">
    <source>
        <dbReference type="Proteomes" id="UP001146505"/>
    </source>
</evidence>
<keyword evidence="4 11" id="KW-0067">ATP-binding</keyword>
<evidence type="ECO:0000256" key="1">
    <source>
        <dbReference type="ARBA" id="ARBA00004651"/>
    </source>
</evidence>
<feature type="domain" description="ABC transporter" evidence="9">
    <location>
        <begin position="392"/>
        <end position="607"/>
    </location>
</feature>
<feature type="compositionally biased region" description="Polar residues" evidence="7">
    <location>
        <begin position="29"/>
        <end position="39"/>
    </location>
</feature>
<feature type="transmembrane region" description="Helical" evidence="8">
    <location>
        <begin position="305"/>
        <end position="324"/>
    </location>
</feature>
<dbReference type="PANTHER" id="PTHR43394">
    <property type="entry name" value="ATP-DEPENDENT PERMEASE MDL1, MITOCHONDRIAL"/>
    <property type="match status" value="1"/>
</dbReference>
<dbReference type="PROSITE" id="PS50929">
    <property type="entry name" value="ABC_TM1F"/>
    <property type="match status" value="1"/>
</dbReference>
<evidence type="ECO:0000259" key="10">
    <source>
        <dbReference type="PROSITE" id="PS50929"/>
    </source>
</evidence>
<dbReference type="Pfam" id="PF00664">
    <property type="entry name" value="ABC_membrane"/>
    <property type="match status" value="1"/>
</dbReference>
<accession>A0A9X3M7A2</accession>
<dbReference type="InterPro" id="IPR027417">
    <property type="entry name" value="P-loop_NTPase"/>
</dbReference>
<evidence type="ECO:0000256" key="7">
    <source>
        <dbReference type="SAM" id="MobiDB-lite"/>
    </source>
</evidence>
<feature type="domain" description="ABC transmembrane type-1" evidence="10">
    <location>
        <begin position="80"/>
        <end position="354"/>
    </location>
</feature>